<dbReference type="EMBL" id="JBHLYR010000006">
    <property type="protein sequence ID" value="MFB9990557.1"/>
    <property type="molecule type" value="Genomic_DNA"/>
</dbReference>
<comment type="caution">
    <text evidence="2">The sequence shown here is derived from an EMBL/GenBank/DDBJ whole genome shotgun (WGS) entry which is preliminary data.</text>
</comment>
<evidence type="ECO:0000313" key="2">
    <source>
        <dbReference type="EMBL" id="MFB9990557.1"/>
    </source>
</evidence>
<reference evidence="2 3" key="1">
    <citation type="submission" date="2024-09" db="EMBL/GenBank/DDBJ databases">
        <authorList>
            <person name="Sun Q."/>
            <person name="Mori K."/>
        </authorList>
    </citation>
    <scope>NUCLEOTIDE SEQUENCE [LARGE SCALE GENOMIC DNA]</scope>
    <source>
        <strain evidence="2 3">JCM 13503</strain>
    </source>
</reference>
<keyword evidence="3" id="KW-1185">Reference proteome</keyword>
<accession>A0ABV6AST0</accession>
<dbReference type="Proteomes" id="UP001589733">
    <property type="component" value="Unassembled WGS sequence"/>
</dbReference>
<organism evidence="2 3">
    <name type="scientific">Deinococcus oregonensis</name>
    <dbReference type="NCBI Taxonomy" id="1805970"/>
    <lineage>
        <taxon>Bacteria</taxon>
        <taxon>Thermotogati</taxon>
        <taxon>Deinococcota</taxon>
        <taxon>Deinococci</taxon>
        <taxon>Deinococcales</taxon>
        <taxon>Deinococcaceae</taxon>
        <taxon>Deinococcus</taxon>
    </lineage>
</organism>
<evidence type="ECO:0000313" key="3">
    <source>
        <dbReference type="Proteomes" id="UP001589733"/>
    </source>
</evidence>
<feature type="domain" description="Pvc16 N-terminal" evidence="1">
    <location>
        <begin position="6"/>
        <end position="175"/>
    </location>
</feature>
<evidence type="ECO:0000259" key="1">
    <source>
        <dbReference type="Pfam" id="PF14065"/>
    </source>
</evidence>
<dbReference type="Pfam" id="PF14065">
    <property type="entry name" value="Pvc16_N"/>
    <property type="match status" value="1"/>
</dbReference>
<name>A0ABV6AST0_9DEIO</name>
<proteinExistence type="predicted"/>
<gene>
    <name evidence="2" type="ORF">ACFFLM_00960</name>
</gene>
<dbReference type="InterPro" id="IPR025351">
    <property type="entry name" value="Pvc16_N"/>
</dbReference>
<protein>
    <submittedName>
        <fullName evidence="2">DUF4255 domain-containing protein</fullName>
    </submittedName>
</protein>
<sequence>MLSQIHDALRTLLFEEARLPEDQLDIRFGTPTGDWVSSLTRPTVNFFMHDITENVELRRMDQMTVQDRGRVVQHLAPRRINLRYLITVFFKAQTDDSGRDEWEVLWRVLAALMRHPDWPEEALPQAVRRLGLSVHGRVAQPDGPRTGELFSGLGLSLRPHLTYTLTVPLDLDVQQVSRLVLERDTSLNLVGDPQDSAAAVYSARSSWRVQSAAGAPLEGVLVTAGTGVQGYTDSAGMVTLDLPLSAAGSFTLQSPSGQAQQAEPDLETNILILS</sequence>
<dbReference type="RefSeq" id="WP_380004596.1">
    <property type="nucleotide sequence ID" value="NZ_JBHLYR010000006.1"/>
</dbReference>